<keyword evidence="1" id="KW-0812">Transmembrane</keyword>
<dbReference type="AlphaFoldDB" id="A0A1Y6ECY2"/>
<protein>
    <submittedName>
        <fullName evidence="3">MSHA biogenesis protein MshM</fullName>
    </submittedName>
</protein>
<dbReference type="PANTHER" id="PTHR35894">
    <property type="entry name" value="GENERAL SECRETION PATHWAY PROTEIN A-RELATED"/>
    <property type="match status" value="1"/>
</dbReference>
<dbReference type="SUPFAM" id="SSF52540">
    <property type="entry name" value="P-loop containing nucleoside triphosphate hydrolases"/>
    <property type="match status" value="1"/>
</dbReference>
<dbReference type="EMBL" id="FXWH01000001">
    <property type="protein sequence ID" value="SMQ60289.1"/>
    <property type="molecule type" value="Genomic_DNA"/>
</dbReference>
<keyword evidence="1" id="KW-0472">Membrane</keyword>
<accession>A0A1Y6ECY2</accession>
<evidence type="ECO:0000256" key="1">
    <source>
        <dbReference type="SAM" id="Phobius"/>
    </source>
</evidence>
<sequence>MYLYHYGLRELPFTLTPNTDFYCDLAGHHAALEVLLTALKTGEGFIKVVGEVGTGKTLLCRKVLNEIPDYYVTVYIPNPYLSPHELREAIASELQIDTSVATSQQQMTKIIQQKLMEINKLGRSVAIILDEAQALPSESLEALRLFSNLETESRKLVHLVLFGQPELDEKLAAKEHRQLRQRITFSYNLDAMNETEIATYISHRLQVAGYKGPAIFSASVVRAIYKSSRGVPRLVNVLCHKILLLCYGEGTHQVQLRHVRAAAADTEDATKLKPLNWLWPVIAAVVIGTAALLFVPKLGAGVMNAVQQWWSL</sequence>
<feature type="domain" description="ORC1/DEAH AAA+ ATPase" evidence="2">
    <location>
        <begin position="42"/>
        <end position="171"/>
    </location>
</feature>
<name>A0A1Y6ECY2_9GAMM</name>
<dbReference type="Pfam" id="PF13401">
    <property type="entry name" value="AAA_22"/>
    <property type="match status" value="1"/>
</dbReference>
<proteinExistence type="predicted"/>
<organism evidence="3 4">
    <name type="scientific">Pseudidiomarina planktonica</name>
    <dbReference type="NCBI Taxonomy" id="1323738"/>
    <lineage>
        <taxon>Bacteria</taxon>
        <taxon>Pseudomonadati</taxon>
        <taxon>Pseudomonadota</taxon>
        <taxon>Gammaproteobacteria</taxon>
        <taxon>Alteromonadales</taxon>
        <taxon>Idiomarinaceae</taxon>
        <taxon>Pseudidiomarina</taxon>
    </lineage>
</organism>
<dbReference type="InterPro" id="IPR052026">
    <property type="entry name" value="ExeA_AAA_ATPase_DNA-bind"/>
</dbReference>
<keyword evidence="4" id="KW-1185">Reference proteome</keyword>
<dbReference type="Gene3D" id="3.40.50.300">
    <property type="entry name" value="P-loop containing nucleotide triphosphate hydrolases"/>
    <property type="match status" value="1"/>
</dbReference>
<dbReference type="RefSeq" id="WP_086433577.1">
    <property type="nucleotide sequence ID" value="NZ_FXWH01000001.1"/>
</dbReference>
<evidence type="ECO:0000259" key="2">
    <source>
        <dbReference type="Pfam" id="PF13401"/>
    </source>
</evidence>
<evidence type="ECO:0000313" key="3">
    <source>
        <dbReference type="EMBL" id="SMQ60289.1"/>
    </source>
</evidence>
<gene>
    <name evidence="3" type="ORF">SAMN06297229_0395</name>
</gene>
<dbReference type="Proteomes" id="UP000194450">
    <property type="component" value="Unassembled WGS sequence"/>
</dbReference>
<dbReference type="InterPro" id="IPR049945">
    <property type="entry name" value="AAA_22"/>
</dbReference>
<dbReference type="GO" id="GO:0016887">
    <property type="term" value="F:ATP hydrolysis activity"/>
    <property type="evidence" value="ECO:0007669"/>
    <property type="project" value="InterPro"/>
</dbReference>
<dbReference type="InterPro" id="IPR027417">
    <property type="entry name" value="P-loop_NTPase"/>
</dbReference>
<evidence type="ECO:0000313" key="4">
    <source>
        <dbReference type="Proteomes" id="UP000194450"/>
    </source>
</evidence>
<feature type="transmembrane region" description="Helical" evidence="1">
    <location>
        <begin position="277"/>
        <end position="295"/>
    </location>
</feature>
<dbReference type="PANTHER" id="PTHR35894:SF7">
    <property type="entry name" value="GENERAL SECRETION PATHWAY PROTEIN A-RELATED"/>
    <property type="match status" value="1"/>
</dbReference>
<reference evidence="4" key="1">
    <citation type="submission" date="2017-04" db="EMBL/GenBank/DDBJ databases">
        <authorList>
            <person name="Varghese N."/>
            <person name="Submissions S."/>
        </authorList>
    </citation>
    <scope>NUCLEOTIDE SEQUENCE [LARGE SCALE GENOMIC DNA]</scope>
</reference>
<keyword evidence="1" id="KW-1133">Transmembrane helix</keyword>
<dbReference type="OrthoDB" id="9780149at2"/>
<dbReference type="CDD" id="cd00009">
    <property type="entry name" value="AAA"/>
    <property type="match status" value="1"/>
</dbReference>